<gene>
    <name evidence="5" type="ORF">RI555_10435</name>
</gene>
<evidence type="ECO:0000313" key="6">
    <source>
        <dbReference type="Proteomes" id="UP001263852"/>
    </source>
</evidence>
<evidence type="ECO:0000256" key="2">
    <source>
        <dbReference type="ARBA" id="ARBA00022857"/>
    </source>
</evidence>
<evidence type="ECO:0000259" key="4">
    <source>
        <dbReference type="Pfam" id="PF01872"/>
    </source>
</evidence>
<dbReference type="GO" id="GO:0008703">
    <property type="term" value="F:5-amino-6-(5-phosphoribosylamino)uracil reductase activity"/>
    <property type="evidence" value="ECO:0007669"/>
    <property type="project" value="InterPro"/>
</dbReference>
<dbReference type="Proteomes" id="UP001263852">
    <property type="component" value="Unassembled WGS sequence"/>
</dbReference>
<reference evidence="5" key="1">
    <citation type="submission" date="2023-08" db="EMBL/GenBank/DDBJ databases">
        <authorList>
            <person name="Page C.A."/>
            <person name="Perez-Diaz I.M."/>
        </authorList>
    </citation>
    <scope>NUCLEOTIDE SEQUENCE</scope>
    <source>
        <strain evidence="5">1.8.9</strain>
    </source>
</reference>
<name>A0AAW8WF86_LACPE</name>
<comment type="caution">
    <text evidence="5">The sequence shown here is derived from an EMBL/GenBank/DDBJ whole genome shotgun (WGS) entry which is preliminary data.</text>
</comment>
<dbReference type="RefSeq" id="WP_213472194.1">
    <property type="nucleotide sequence ID" value="NZ_BOUG01000004.1"/>
</dbReference>
<dbReference type="Pfam" id="PF01872">
    <property type="entry name" value="RibD_C"/>
    <property type="match status" value="1"/>
</dbReference>
<proteinExistence type="predicted"/>
<dbReference type="AlphaFoldDB" id="A0AAW8WF86"/>
<accession>A0AAW8WF86</accession>
<dbReference type="EMBL" id="JAVLAO010000001">
    <property type="protein sequence ID" value="MDT7039403.1"/>
    <property type="molecule type" value="Genomic_DNA"/>
</dbReference>
<keyword evidence="3" id="KW-0560">Oxidoreductase</keyword>
<dbReference type="InterPro" id="IPR002734">
    <property type="entry name" value="RibDG_C"/>
</dbReference>
<keyword evidence="2" id="KW-0521">NADP</keyword>
<dbReference type="Gene3D" id="3.40.430.10">
    <property type="entry name" value="Dihydrofolate Reductase, subunit A"/>
    <property type="match status" value="1"/>
</dbReference>
<dbReference type="PANTHER" id="PTHR38011">
    <property type="entry name" value="DIHYDROFOLATE REDUCTASE FAMILY PROTEIN (AFU_ORTHOLOGUE AFUA_8G06820)"/>
    <property type="match status" value="1"/>
</dbReference>
<dbReference type="InterPro" id="IPR050765">
    <property type="entry name" value="Riboflavin_Biosynth_HTPR"/>
</dbReference>
<dbReference type="SUPFAM" id="SSF53597">
    <property type="entry name" value="Dihydrofolate reductase-like"/>
    <property type="match status" value="1"/>
</dbReference>
<organism evidence="5 6">
    <name type="scientific">Lactiplantibacillus pentosus</name>
    <name type="common">Lactobacillus pentosus</name>
    <dbReference type="NCBI Taxonomy" id="1589"/>
    <lineage>
        <taxon>Bacteria</taxon>
        <taxon>Bacillati</taxon>
        <taxon>Bacillota</taxon>
        <taxon>Bacilli</taxon>
        <taxon>Lactobacillales</taxon>
        <taxon>Lactobacillaceae</taxon>
        <taxon>Lactiplantibacillus</taxon>
    </lineage>
</organism>
<dbReference type="PANTHER" id="PTHR38011:SF7">
    <property type="entry name" value="2,5-DIAMINO-6-RIBOSYLAMINO-4(3H)-PYRIMIDINONE 5'-PHOSPHATE REDUCTASE"/>
    <property type="match status" value="1"/>
</dbReference>
<comment type="pathway">
    <text evidence="1">Cofactor biosynthesis; riboflavin biosynthesis.</text>
</comment>
<evidence type="ECO:0000256" key="1">
    <source>
        <dbReference type="ARBA" id="ARBA00005104"/>
    </source>
</evidence>
<dbReference type="InterPro" id="IPR024072">
    <property type="entry name" value="DHFR-like_dom_sf"/>
</dbReference>
<dbReference type="GO" id="GO:0009231">
    <property type="term" value="P:riboflavin biosynthetic process"/>
    <property type="evidence" value="ECO:0007669"/>
    <property type="project" value="InterPro"/>
</dbReference>
<evidence type="ECO:0000256" key="3">
    <source>
        <dbReference type="ARBA" id="ARBA00023002"/>
    </source>
</evidence>
<evidence type="ECO:0000313" key="5">
    <source>
        <dbReference type="EMBL" id="MDT7039403.1"/>
    </source>
</evidence>
<protein>
    <submittedName>
        <fullName evidence="5">Dihydrofolate reductase family protein</fullName>
    </submittedName>
</protein>
<sequence length="224" mass="24350">MNKPYIICHMMTSVDGRIDCNMTAQLRGVEDYNASLVALDAPSRLSGRITGQLELAAGPFKATNAQAIGHEAFQKNREAAGYEIVVDTHGTLRWHDDRNASRPHLLIVSTSAPQEYVDYLDSKHISWIATGETKIDLKRAMAVVADEFNVRRLAVVGGGHIDGSMLEAGLIDEVSLLIGAGVDGRAGQTAVFDGLTKSDQPISLHLKSVQQFDSDAVWLKYSVD</sequence>
<feature type="domain" description="Bacterial bifunctional deaminase-reductase C-terminal" evidence="4">
    <location>
        <begin position="4"/>
        <end position="217"/>
    </location>
</feature>